<sequence>MKKRLFSLAVVSSLGLICLVSCSKDKKLVSESNTVSTTKDGTVYEVDTVESKIEWKGYKVMKSDNTSHYGDVKLQSGELTIKDGMLESGTFVADVKSLHNQDIIDDAEHSQKLDDHLKSDDFFGVEKHPTATYEITKVEKGSGDYNTVLEGNLTIKGVTKPLKVNANVTTSDDEVSLNTEPTDINREDFGVSFKSPMKDMVIKNEITLQVSIKAHKK</sequence>
<accession>A0A1G7A805</accession>
<dbReference type="PANTHER" id="PTHR34406">
    <property type="entry name" value="PROTEIN YCEI"/>
    <property type="match status" value="1"/>
</dbReference>
<evidence type="ECO:0000313" key="3">
    <source>
        <dbReference type="EMBL" id="SDE10959.1"/>
    </source>
</evidence>
<dbReference type="EMBL" id="FNAS01000003">
    <property type="protein sequence ID" value="SDE10959.1"/>
    <property type="molecule type" value="Genomic_DNA"/>
</dbReference>
<evidence type="ECO:0000313" key="4">
    <source>
        <dbReference type="Proteomes" id="UP000198517"/>
    </source>
</evidence>
<dbReference type="InterPro" id="IPR007372">
    <property type="entry name" value="Lipid/polyisoprenoid-bd_YceI"/>
</dbReference>
<organism evidence="3 4">
    <name type="scientific">Riemerella columbipharyngis</name>
    <dbReference type="NCBI Taxonomy" id="1071918"/>
    <lineage>
        <taxon>Bacteria</taxon>
        <taxon>Pseudomonadati</taxon>
        <taxon>Bacteroidota</taxon>
        <taxon>Flavobacteriia</taxon>
        <taxon>Flavobacteriales</taxon>
        <taxon>Weeksellaceae</taxon>
        <taxon>Riemerella</taxon>
    </lineage>
</organism>
<dbReference type="RefSeq" id="WP_092736004.1">
    <property type="nucleotide sequence ID" value="NZ_FNAS01000003.1"/>
</dbReference>
<keyword evidence="1" id="KW-0732">Signal</keyword>
<keyword evidence="4" id="KW-1185">Reference proteome</keyword>
<feature type="domain" description="Lipid/polyisoprenoid-binding YceI-like" evidence="2">
    <location>
        <begin position="43"/>
        <end position="215"/>
    </location>
</feature>
<dbReference type="SMART" id="SM00867">
    <property type="entry name" value="YceI"/>
    <property type="match status" value="1"/>
</dbReference>
<dbReference type="Pfam" id="PF04264">
    <property type="entry name" value="YceI"/>
    <property type="match status" value="1"/>
</dbReference>
<dbReference type="SUPFAM" id="SSF101874">
    <property type="entry name" value="YceI-like"/>
    <property type="match status" value="1"/>
</dbReference>
<dbReference type="STRING" id="1071918.SAMN05421544_10388"/>
<evidence type="ECO:0000256" key="1">
    <source>
        <dbReference type="SAM" id="SignalP"/>
    </source>
</evidence>
<dbReference type="InterPro" id="IPR036761">
    <property type="entry name" value="TTHA0802/YceI-like_sf"/>
</dbReference>
<evidence type="ECO:0000259" key="2">
    <source>
        <dbReference type="SMART" id="SM00867"/>
    </source>
</evidence>
<reference evidence="3 4" key="1">
    <citation type="submission" date="2016-10" db="EMBL/GenBank/DDBJ databases">
        <authorList>
            <person name="de Groot N.N."/>
        </authorList>
    </citation>
    <scope>NUCLEOTIDE SEQUENCE [LARGE SCALE GENOMIC DNA]</scope>
    <source>
        <strain evidence="3 4">DSM 24015</strain>
    </source>
</reference>
<dbReference type="OrthoDB" id="951410at2"/>
<feature type="signal peptide" evidence="1">
    <location>
        <begin position="1"/>
        <end position="23"/>
    </location>
</feature>
<dbReference type="Gene3D" id="2.40.128.110">
    <property type="entry name" value="Lipid/polyisoprenoid-binding, YceI-like"/>
    <property type="match status" value="1"/>
</dbReference>
<protein>
    <submittedName>
        <fullName evidence="3">Polyisoprenoid-binding protein YceI</fullName>
    </submittedName>
</protein>
<gene>
    <name evidence="3" type="ORF">SAMN05421544_10388</name>
</gene>
<dbReference type="PANTHER" id="PTHR34406:SF1">
    <property type="entry name" value="PROTEIN YCEI"/>
    <property type="match status" value="1"/>
</dbReference>
<feature type="chain" id="PRO_5011585751" evidence="1">
    <location>
        <begin position="24"/>
        <end position="217"/>
    </location>
</feature>
<dbReference type="AlphaFoldDB" id="A0A1G7A805"/>
<dbReference type="Proteomes" id="UP000198517">
    <property type="component" value="Unassembled WGS sequence"/>
</dbReference>
<name>A0A1G7A805_9FLAO</name>
<proteinExistence type="predicted"/>